<dbReference type="Pfam" id="PF00753">
    <property type="entry name" value="Lactamase_B"/>
    <property type="match status" value="1"/>
</dbReference>
<evidence type="ECO:0000256" key="4">
    <source>
        <dbReference type="ARBA" id="ARBA00022833"/>
    </source>
</evidence>
<dbReference type="CDD" id="cd06262">
    <property type="entry name" value="metallo-hydrolase-like_MBL-fold"/>
    <property type="match status" value="1"/>
</dbReference>
<evidence type="ECO:0000313" key="7">
    <source>
        <dbReference type="Proteomes" id="UP000240988"/>
    </source>
</evidence>
<dbReference type="GO" id="GO:0046872">
    <property type="term" value="F:metal ion binding"/>
    <property type="evidence" value="ECO:0007669"/>
    <property type="project" value="UniProtKB-KW"/>
</dbReference>
<proteinExistence type="predicted"/>
<reference evidence="6 7" key="1">
    <citation type="submission" date="2017-01" db="EMBL/GenBank/DDBJ databases">
        <authorList>
            <consortium name="Urmite Genomes"/>
        </authorList>
    </citation>
    <scope>NUCLEOTIDE SEQUENCE [LARGE SCALE GENOMIC DNA]</scope>
    <source>
        <strain evidence="6 7">AB57</strain>
    </source>
</reference>
<keyword evidence="2" id="KW-0479">Metal-binding</keyword>
<name>A0A2U3P0L5_9MYCO</name>
<accession>A0A2U3P0L5</accession>
<dbReference type="InterPro" id="IPR036866">
    <property type="entry name" value="RibonucZ/Hydroxyglut_hydro"/>
</dbReference>
<keyword evidence="7" id="KW-1185">Reference proteome</keyword>
<keyword evidence="3 6" id="KW-0378">Hydrolase</keyword>
<evidence type="ECO:0000256" key="3">
    <source>
        <dbReference type="ARBA" id="ARBA00022801"/>
    </source>
</evidence>
<dbReference type="SMART" id="SM00849">
    <property type="entry name" value="Lactamase_B"/>
    <property type="match status" value="1"/>
</dbReference>
<protein>
    <submittedName>
        <fullName evidence="6">Glyoxylase or a related metal-dependent hydrolase, beta-lactamase superfamily II</fullName>
    </submittedName>
</protein>
<dbReference type="InterPro" id="IPR051453">
    <property type="entry name" value="MBL_Glyoxalase_II"/>
</dbReference>
<gene>
    <name evidence="6" type="ORF">MRAB57_5120</name>
</gene>
<dbReference type="InterPro" id="IPR001279">
    <property type="entry name" value="Metallo-B-lactamas"/>
</dbReference>
<dbReference type="GO" id="GO:0016787">
    <property type="term" value="F:hydrolase activity"/>
    <property type="evidence" value="ECO:0007669"/>
    <property type="project" value="UniProtKB-KW"/>
</dbReference>
<evidence type="ECO:0000313" key="6">
    <source>
        <dbReference type="EMBL" id="SPM37277.1"/>
    </source>
</evidence>
<evidence type="ECO:0000256" key="2">
    <source>
        <dbReference type="ARBA" id="ARBA00022723"/>
    </source>
</evidence>
<dbReference type="Gene3D" id="3.60.15.10">
    <property type="entry name" value="Ribonuclease Z/Hydroxyacylglutathione hydrolase-like"/>
    <property type="match status" value="1"/>
</dbReference>
<dbReference type="STRING" id="1841860.GCA_900157375_05123"/>
<dbReference type="SUPFAM" id="SSF56281">
    <property type="entry name" value="Metallo-hydrolase/oxidoreductase"/>
    <property type="match status" value="1"/>
</dbReference>
<evidence type="ECO:0000256" key="1">
    <source>
        <dbReference type="ARBA" id="ARBA00001947"/>
    </source>
</evidence>
<keyword evidence="4" id="KW-0862">Zinc</keyword>
<dbReference type="AlphaFoldDB" id="A0A2U3P0L5"/>
<evidence type="ECO:0000259" key="5">
    <source>
        <dbReference type="SMART" id="SM00849"/>
    </source>
</evidence>
<dbReference type="PANTHER" id="PTHR46233:SF3">
    <property type="entry name" value="HYDROXYACYLGLUTATHIONE HYDROLASE GLOC"/>
    <property type="match status" value="1"/>
</dbReference>
<dbReference type="EMBL" id="FUFA01000005">
    <property type="protein sequence ID" value="SPM37277.1"/>
    <property type="molecule type" value="Genomic_DNA"/>
</dbReference>
<comment type="cofactor">
    <cofactor evidence="1">
        <name>Zn(2+)</name>
        <dbReference type="ChEBI" id="CHEBI:29105"/>
    </cofactor>
</comment>
<sequence>MGAPPAVSRGPVTKSFRAPPWAASAPGARDGKLLTVLITGFPAGVLQCNCYVLAERPGTDAVIVDPGQRAMGPLRRILDENRLTPAAVLLTHGHIDHMWSAQKVSDTYGCPTYIHPEDRFMLKDPIYGMGPRVAQLMAGAFFREPKQVVELDRDGDKIDLGSVTVNVDHTPGHTRGSVVFRVAGATKTDADVVFSGDTLFERSVGRTDLFGGSGRDLLTSILGKLWVLDDDTVVLPGHGNATTIGAERRGNPFLEGLSL</sequence>
<dbReference type="Proteomes" id="UP000240988">
    <property type="component" value="Unassembled WGS sequence"/>
</dbReference>
<feature type="domain" description="Metallo-beta-lactamase" evidence="5">
    <location>
        <begin position="47"/>
        <end position="238"/>
    </location>
</feature>
<dbReference type="PANTHER" id="PTHR46233">
    <property type="entry name" value="HYDROXYACYLGLUTATHIONE HYDROLASE GLOC"/>
    <property type="match status" value="1"/>
</dbReference>
<organism evidence="6 7">
    <name type="scientific">Mycobacterium rhizamassiliense</name>
    <dbReference type="NCBI Taxonomy" id="1841860"/>
    <lineage>
        <taxon>Bacteria</taxon>
        <taxon>Bacillati</taxon>
        <taxon>Actinomycetota</taxon>
        <taxon>Actinomycetes</taxon>
        <taxon>Mycobacteriales</taxon>
        <taxon>Mycobacteriaceae</taxon>
        <taxon>Mycobacterium</taxon>
    </lineage>
</organism>